<keyword evidence="4" id="KW-0378">Hydrolase</keyword>
<dbReference type="GO" id="GO:0046872">
    <property type="term" value="F:metal ion binding"/>
    <property type="evidence" value="ECO:0007669"/>
    <property type="project" value="UniProtKB-KW"/>
</dbReference>
<dbReference type="Gene3D" id="3.40.140.10">
    <property type="entry name" value="Cytidine Deaminase, domain 2"/>
    <property type="match status" value="1"/>
</dbReference>
<protein>
    <recommendedName>
        <fullName evidence="8">MPN domain-containing protein</fullName>
    </recommendedName>
</protein>
<dbReference type="InterPro" id="IPR020891">
    <property type="entry name" value="UPF0758_CS"/>
</dbReference>
<reference evidence="9 10" key="2">
    <citation type="submission" date="2018-06" db="EMBL/GenBank/DDBJ databases">
        <title>Metagenomic assembly of (sub)arctic Cyanobacteria and their associated microbiome from non-axenic cultures.</title>
        <authorList>
            <person name="Baurain D."/>
        </authorList>
    </citation>
    <scope>NUCLEOTIDE SEQUENCE [LARGE SCALE GENOMIC DNA]</scope>
    <source>
        <strain evidence="9">ULC066bin1</strain>
    </source>
</reference>
<dbReference type="GO" id="GO:0006508">
    <property type="term" value="P:proteolysis"/>
    <property type="evidence" value="ECO:0007669"/>
    <property type="project" value="UniProtKB-KW"/>
</dbReference>
<comment type="similarity">
    <text evidence="1 7">Belongs to the UPF0758 family.</text>
</comment>
<evidence type="ECO:0000259" key="8">
    <source>
        <dbReference type="PROSITE" id="PS50249"/>
    </source>
</evidence>
<feature type="domain" description="MPN" evidence="8">
    <location>
        <begin position="114"/>
        <end position="236"/>
    </location>
</feature>
<proteinExistence type="inferred from homology"/>
<reference evidence="9 10" key="1">
    <citation type="submission" date="2018-04" db="EMBL/GenBank/DDBJ databases">
        <authorList>
            <person name="Go L.Y."/>
            <person name="Mitchell J.A."/>
        </authorList>
    </citation>
    <scope>NUCLEOTIDE SEQUENCE [LARGE SCALE GENOMIC DNA]</scope>
    <source>
        <strain evidence="9">ULC066bin1</strain>
    </source>
</reference>
<dbReference type="PANTHER" id="PTHR30471">
    <property type="entry name" value="DNA REPAIR PROTEIN RADC"/>
    <property type="match status" value="1"/>
</dbReference>
<evidence type="ECO:0000256" key="5">
    <source>
        <dbReference type="ARBA" id="ARBA00022833"/>
    </source>
</evidence>
<dbReference type="Pfam" id="PF04002">
    <property type="entry name" value="RadC"/>
    <property type="match status" value="1"/>
</dbReference>
<evidence type="ECO:0000256" key="2">
    <source>
        <dbReference type="ARBA" id="ARBA00022670"/>
    </source>
</evidence>
<organism evidence="9 10">
    <name type="scientific">Pseudanabaena frigida</name>
    <dbReference type="NCBI Taxonomy" id="945775"/>
    <lineage>
        <taxon>Bacteria</taxon>
        <taxon>Bacillati</taxon>
        <taxon>Cyanobacteriota</taxon>
        <taxon>Cyanophyceae</taxon>
        <taxon>Pseudanabaenales</taxon>
        <taxon>Pseudanabaenaceae</taxon>
        <taxon>Pseudanabaena</taxon>
    </lineage>
</organism>
<name>A0A2W4XZZ5_9CYAN</name>
<evidence type="ECO:0000313" key="10">
    <source>
        <dbReference type="Proteomes" id="UP000249467"/>
    </source>
</evidence>
<dbReference type="NCBIfam" id="TIGR00608">
    <property type="entry name" value="radc"/>
    <property type="match status" value="1"/>
</dbReference>
<evidence type="ECO:0000256" key="7">
    <source>
        <dbReference type="RuleBase" id="RU003797"/>
    </source>
</evidence>
<dbReference type="GO" id="GO:0008237">
    <property type="term" value="F:metallopeptidase activity"/>
    <property type="evidence" value="ECO:0007669"/>
    <property type="project" value="UniProtKB-KW"/>
</dbReference>
<gene>
    <name evidence="9" type="ORF">DCF19_11170</name>
</gene>
<dbReference type="PROSITE" id="PS50249">
    <property type="entry name" value="MPN"/>
    <property type="match status" value="1"/>
</dbReference>
<evidence type="ECO:0000313" key="9">
    <source>
        <dbReference type="EMBL" id="PZO40861.1"/>
    </source>
</evidence>
<keyword evidence="6" id="KW-0482">Metalloprotease</keyword>
<sequence>MTYSLRIVDMVESDRPRERLLSQGVRSLSNAELIAILLGTGQGAGKLSAVGLGQLILQTIGKDRTSDPVAALQTVSPQELMQIEGVGPAKATAILAAIELGKRALYAKPPDLTEVTDPSVAAAALSQDLMWQPQERLAVVMLDNKNRIVAQRIISIGTATETIAHPRDIFREVLKSGAVRLIVAHNHPSGNTSPSPEDIVLTRQLLEAARMLSIPLLDHLILGNGTFSSIRETSTLWKEVPQTE</sequence>
<comment type="caution">
    <text evidence="9">The sequence shown here is derived from an EMBL/GenBank/DDBJ whole genome shotgun (WGS) entry which is preliminary data.</text>
</comment>
<dbReference type="SMART" id="SM00278">
    <property type="entry name" value="HhH1"/>
    <property type="match status" value="1"/>
</dbReference>
<keyword evidence="5" id="KW-0862">Zinc</keyword>
<accession>A0A2W4XZZ5</accession>
<dbReference type="Proteomes" id="UP000249467">
    <property type="component" value="Unassembled WGS sequence"/>
</dbReference>
<dbReference type="InterPro" id="IPR003583">
    <property type="entry name" value="Hlx-hairpin-Hlx_DNA-bd_motif"/>
</dbReference>
<keyword evidence="2" id="KW-0645">Protease</keyword>
<evidence type="ECO:0000256" key="3">
    <source>
        <dbReference type="ARBA" id="ARBA00022723"/>
    </source>
</evidence>
<dbReference type="InterPro" id="IPR001405">
    <property type="entry name" value="UPF0758"/>
</dbReference>
<dbReference type="CDD" id="cd08071">
    <property type="entry name" value="MPN_DUF2466"/>
    <property type="match status" value="1"/>
</dbReference>
<dbReference type="PANTHER" id="PTHR30471:SF3">
    <property type="entry name" value="UPF0758 PROTEIN YEES-RELATED"/>
    <property type="match status" value="1"/>
</dbReference>
<dbReference type="EMBL" id="QBML01000013">
    <property type="protein sequence ID" value="PZO40861.1"/>
    <property type="molecule type" value="Genomic_DNA"/>
</dbReference>
<evidence type="ECO:0000256" key="4">
    <source>
        <dbReference type="ARBA" id="ARBA00022801"/>
    </source>
</evidence>
<dbReference type="InterPro" id="IPR046778">
    <property type="entry name" value="UPF0758_N"/>
</dbReference>
<dbReference type="InterPro" id="IPR025657">
    <property type="entry name" value="RadC_JAB"/>
</dbReference>
<dbReference type="NCBIfam" id="NF000642">
    <property type="entry name" value="PRK00024.1"/>
    <property type="match status" value="1"/>
</dbReference>
<dbReference type="AlphaFoldDB" id="A0A2W4XZZ5"/>
<keyword evidence="3" id="KW-0479">Metal-binding</keyword>
<dbReference type="InterPro" id="IPR037518">
    <property type="entry name" value="MPN"/>
</dbReference>
<dbReference type="GO" id="GO:0006281">
    <property type="term" value="P:DNA repair"/>
    <property type="evidence" value="ECO:0007669"/>
    <property type="project" value="InterPro"/>
</dbReference>
<evidence type="ECO:0000256" key="6">
    <source>
        <dbReference type="ARBA" id="ARBA00023049"/>
    </source>
</evidence>
<dbReference type="Pfam" id="PF20582">
    <property type="entry name" value="UPF0758_N"/>
    <property type="match status" value="1"/>
</dbReference>
<evidence type="ECO:0000256" key="1">
    <source>
        <dbReference type="ARBA" id="ARBA00010243"/>
    </source>
</evidence>
<dbReference type="GO" id="GO:0003677">
    <property type="term" value="F:DNA binding"/>
    <property type="evidence" value="ECO:0007669"/>
    <property type="project" value="InterPro"/>
</dbReference>
<dbReference type="PROSITE" id="PS01302">
    <property type="entry name" value="UPF0758"/>
    <property type="match status" value="1"/>
</dbReference>